<reference evidence="2 3" key="1">
    <citation type="journal article" date="2019" name="Int. J. Syst. Evol. Microbiol.">
        <title>The Global Catalogue of Microorganisms (GCM) 10K type strain sequencing project: providing services to taxonomists for standard genome sequencing and annotation.</title>
        <authorList>
            <consortium name="The Broad Institute Genomics Platform"/>
            <consortium name="The Broad Institute Genome Sequencing Center for Infectious Disease"/>
            <person name="Wu L."/>
            <person name="Ma J."/>
        </authorList>
    </citation>
    <scope>NUCLEOTIDE SEQUENCE [LARGE SCALE GENOMIC DNA]</scope>
    <source>
        <strain evidence="2 3">JCM 14718</strain>
    </source>
</reference>
<gene>
    <name evidence="2" type="ORF">GCM10009765_50730</name>
</gene>
<sequence length="65" mass="6712">MRNTVLVIVGILLTFFGAVFALQGVGILPGSAMTGVMLWAILGPIIAIVGLVCIGLAVAGFRRRS</sequence>
<keyword evidence="1" id="KW-1133">Transmembrane helix</keyword>
<keyword evidence="3" id="KW-1185">Reference proteome</keyword>
<comment type="caution">
    <text evidence="2">The sequence shown here is derived from an EMBL/GenBank/DDBJ whole genome shotgun (WGS) entry which is preliminary data.</text>
</comment>
<organism evidence="2 3">
    <name type="scientific">Fodinicola feengrottensis</name>
    <dbReference type="NCBI Taxonomy" id="435914"/>
    <lineage>
        <taxon>Bacteria</taxon>
        <taxon>Bacillati</taxon>
        <taxon>Actinomycetota</taxon>
        <taxon>Actinomycetes</taxon>
        <taxon>Mycobacteriales</taxon>
        <taxon>Fodinicola</taxon>
    </lineage>
</organism>
<evidence type="ECO:0000313" key="2">
    <source>
        <dbReference type="EMBL" id="GAA1695369.1"/>
    </source>
</evidence>
<keyword evidence="1" id="KW-0812">Transmembrane</keyword>
<dbReference type="RefSeq" id="WP_163566878.1">
    <property type="nucleotide sequence ID" value="NZ_BAAANY010000020.1"/>
</dbReference>
<keyword evidence="1" id="KW-0472">Membrane</keyword>
<accession>A0ABN2HYA8</accession>
<evidence type="ECO:0000256" key="1">
    <source>
        <dbReference type="SAM" id="Phobius"/>
    </source>
</evidence>
<name>A0ABN2HYA8_9ACTN</name>
<evidence type="ECO:0000313" key="3">
    <source>
        <dbReference type="Proteomes" id="UP001500618"/>
    </source>
</evidence>
<dbReference type="Proteomes" id="UP001500618">
    <property type="component" value="Unassembled WGS sequence"/>
</dbReference>
<protein>
    <submittedName>
        <fullName evidence="2">Membrane protein</fullName>
    </submittedName>
</protein>
<proteinExistence type="predicted"/>
<dbReference type="EMBL" id="BAAANY010000020">
    <property type="protein sequence ID" value="GAA1695369.1"/>
    <property type="molecule type" value="Genomic_DNA"/>
</dbReference>
<feature type="transmembrane region" description="Helical" evidence="1">
    <location>
        <begin position="37"/>
        <end position="61"/>
    </location>
</feature>